<dbReference type="SFLD" id="SFLDS00003">
    <property type="entry name" value="Haloacid_Dehalogenase"/>
    <property type="match status" value="1"/>
</dbReference>
<dbReference type="PANTHER" id="PTHR10000:SF23">
    <property type="entry name" value="5-AMINO-6-(5-PHOSPHO-D-RIBITYLAMINO)URACIL PHOSPHATASE YITU"/>
    <property type="match status" value="1"/>
</dbReference>
<dbReference type="CDD" id="cd07516">
    <property type="entry name" value="HAD_Pase"/>
    <property type="match status" value="1"/>
</dbReference>
<evidence type="ECO:0000313" key="1">
    <source>
        <dbReference type="EMBL" id="BAP85602.1"/>
    </source>
</evidence>
<dbReference type="Gene3D" id="3.30.1240.10">
    <property type="match status" value="1"/>
</dbReference>
<evidence type="ECO:0000313" key="2">
    <source>
        <dbReference type="Proteomes" id="UP000031620"/>
    </source>
</evidence>
<dbReference type="GO" id="GO:0016791">
    <property type="term" value="F:phosphatase activity"/>
    <property type="evidence" value="ECO:0007669"/>
    <property type="project" value="UniProtKB-ARBA"/>
</dbReference>
<dbReference type="Proteomes" id="UP000031620">
    <property type="component" value="Chromosome"/>
</dbReference>
<dbReference type="SUPFAM" id="SSF56784">
    <property type="entry name" value="HAD-like"/>
    <property type="match status" value="1"/>
</dbReference>
<dbReference type="InterPro" id="IPR006379">
    <property type="entry name" value="HAD-SF_hydro_IIB"/>
</dbReference>
<sequence length="270" mass="29915">MNQHLIAIDLDGTTLNNQSQLSATTIKTLRQAAKNGHIVSIVTGRPYRISANFYDQIGLKSPMVNFNGALAHIPHQQWNREYQMSIDKEIALDLLQHGSELGIGTITAENKLHLWANHESNIMPDFFPSAITKDEILNSINLTSDPTALTLQYNPAEEKLLVQRIAEKYGSAVDVRVWGGPSSILEVVSKGIQKARGVDYLAKQYNISKQNIIAFGDEANDEEMLSYAGRGVAMKNAIPSIKQVANDTTTEDNEHDGLAHYLTKYLKLAQ</sequence>
<organism evidence="1 2">
    <name type="scientific">Paucilactobacillus hokkaidonensis JCM 18461</name>
    <dbReference type="NCBI Taxonomy" id="1291742"/>
    <lineage>
        <taxon>Bacteria</taxon>
        <taxon>Bacillati</taxon>
        <taxon>Bacillota</taxon>
        <taxon>Bacilli</taxon>
        <taxon>Lactobacillales</taxon>
        <taxon>Lactobacillaceae</taxon>
        <taxon>Paucilactobacillus</taxon>
    </lineage>
</organism>
<dbReference type="Pfam" id="PF08282">
    <property type="entry name" value="Hydrolase_3"/>
    <property type="match status" value="1"/>
</dbReference>
<proteinExistence type="predicted"/>
<dbReference type="EMBL" id="AP014680">
    <property type="protein sequence ID" value="BAP85602.1"/>
    <property type="molecule type" value="Genomic_DNA"/>
</dbReference>
<reference evidence="1 2" key="1">
    <citation type="submission" date="2014-11" db="EMBL/GenBank/DDBJ databases">
        <title>Complete genome sequence and analysis of Lactobacillus hokkaidonensis LOOC260T.</title>
        <authorList>
            <person name="Tanizawa Y."/>
            <person name="Tohno M."/>
            <person name="Kaminuma E."/>
            <person name="Nakamura Y."/>
            <person name="Arita M."/>
        </authorList>
    </citation>
    <scope>NUCLEOTIDE SEQUENCE [LARGE SCALE GENOMIC DNA]</scope>
    <source>
        <strain evidence="1 2">LOOC260</strain>
    </source>
</reference>
<keyword evidence="1" id="KW-0378">Hydrolase</keyword>
<dbReference type="NCBIfam" id="TIGR00099">
    <property type="entry name" value="Cof-subfamily"/>
    <property type="match status" value="1"/>
</dbReference>
<dbReference type="Gene3D" id="3.40.50.1000">
    <property type="entry name" value="HAD superfamily/HAD-like"/>
    <property type="match status" value="1"/>
</dbReference>
<dbReference type="GO" id="GO:0005829">
    <property type="term" value="C:cytosol"/>
    <property type="evidence" value="ECO:0007669"/>
    <property type="project" value="TreeGrafter"/>
</dbReference>
<dbReference type="KEGG" id="lho:LOOC260_110630"/>
<dbReference type="AlphaFoldDB" id="A0A0A1GTJ6"/>
<dbReference type="SFLD" id="SFLDG01140">
    <property type="entry name" value="C2.B:_Phosphomannomutase_and_P"/>
    <property type="match status" value="1"/>
</dbReference>
<accession>A0A0A1GTJ6</accession>
<protein>
    <submittedName>
        <fullName evidence="1">HAD family hydrolase</fullName>
    </submittedName>
</protein>
<name>A0A0A1GTJ6_9LACO</name>
<dbReference type="RefSeq" id="WP_041093501.1">
    <property type="nucleotide sequence ID" value="NZ_AP014680.1"/>
</dbReference>
<dbReference type="InterPro" id="IPR036412">
    <property type="entry name" value="HAD-like_sf"/>
</dbReference>
<dbReference type="HOGENOM" id="CLU_044146_1_1_9"/>
<dbReference type="NCBIfam" id="TIGR01484">
    <property type="entry name" value="HAD-SF-IIB"/>
    <property type="match status" value="1"/>
</dbReference>
<dbReference type="STRING" id="1291742.LOOC260_110630"/>
<gene>
    <name evidence="1" type="ORF">LOOC260_110630</name>
</gene>
<dbReference type="InterPro" id="IPR000150">
    <property type="entry name" value="Cof"/>
</dbReference>
<dbReference type="GO" id="GO:0000287">
    <property type="term" value="F:magnesium ion binding"/>
    <property type="evidence" value="ECO:0007669"/>
    <property type="project" value="TreeGrafter"/>
</dbReference>
<dbReference type="PANTHER" id="PTHR10000">
    <property type="entry name" value="PHOSPHOSERINE PHOSPHATASE"/>
    <property type="match status" value="1"/>
</dbReference>
<dbReference type="InterPro" id="IPR023214">
    <property type="entry name" value="HAD_sf"/>
</dbReference>